<dbReference type="STRING" id="1720063.SAMN05216217_101327"/>
<dbReference type="InterPro" id="IPR029069">
    <property type="entry name" value="HotDog_dom_sf"/>
</dbReference>
<dbReference type="SUPFAM" id="SSF54637">
    <property type="entry name" value="Thioesterase/thiol ester dehydrase-isomerase"/>
    <property type="match status" value="1"/>
</dbReference>
<evidence type="ECO:0008006" key="3">
    <source>
        <dbReference type="Google" id="ProtNLM"/>
    </source>
</evidence>
<name>A0A1I4NHZ7_9GAMM</name>
<accession>A0A1I4NHZ7</accession>
<dbReference type="RefSeq" id="WP_218143538.1">
    <property type="nucleotide sequence ID" value="NZ_FOUI01000001.1"/>
</dbReference>
<sequence length="236" mass="25167">MSNALRIARRFCGPPNSGNGGYVSGLLARRMAQPCQVTLHAPPPLDTDLQLQPHGDGLQLKLGEQLLASARPYQFQLEMPPAPTLQEAEQAQTQFDGIRHHDLPGCFVCGTNREPGDGLRIFTGCVCGHTDQVAALWQPGADLADEDGKVASEFLWAALDCPGFFAVKPVSGLALLGRYSARIEQPVAPGESLIVSAWAITHQGRKHDAGSALYRSNGELVACAEATWISIAAVTS</sequence>
<keyword evidence="2" id="KW-1185">Reference proteome</keyword>
<reference evidence="2" key="1">
    <citation type="submission" date="2016-10" db="EMBL/GenBank/DDBJ databases">
        <authorList>
            <person name="Varghese N."/>
            <person name="Submissions S."/>
        </authorList>
    </citation>
    <scope>NUCLEOTIDE SEQUENCE [LARGE SCALE GENOMIC DNA]</scope>
    <source>
        <strain evidence="2">DSM 24213</strain>
    </source>
</reference>
<proteinExistence type="predicted"/>
<dbReference type="EMBL" id="FOUI01000001">
    <property type="protein sequence ID" value="SFM14947.1"/>
    <property type="molecule type" value="Genomic_DNA"/>
</dbReference>
<organism evidence="1 2">
    <name type="scientific">Halopseudomonas yangmingensis</name>
    <dbReference type="NCBI Taxonomy" id="1720063"/>
    <lineage>
        <taxon>Bacteria</taxon>
        <taxon>Pseudomonadati</taxon>
        <taxon>Pseudomonadota</taxon>
        <taxon>Gammaproteobacteria</taxon>
        <taxon>Pseudomonadales</taxon>
        <taxon>Pseudomonadaceae</taxon>
        <taxon>Halopseudomonas</taxon>
    </lineage>
</organism>
<dbReference type="Proteomes" id="UP000243629">
    <property type="component" value="Unassembled WGS sequence"/>
</dbReference>
<protein>
    <recommendedName>
        <fullName evidence="3">Thioesterase-like superfamily protein</fullName>
    </recommendedName>
</protein>
<evidence type="ECO:0000313" key="1">
    <source>
        <dbReference type="EMBL" id="SFM14947.1"/>
    </source>
</evidence>
<gene>
    <name evidence="1" type="ORF">SAMN05216217_101327</name>
</gene>
<evidence type="ECO:0000313" key="2">
    <source>
        <dbReference type="Proteomes" id="UP000243629"/>
    </source>
</evidence>
<dbReference type="AlphaFoldDB" id="A0A1I4NHZ7"/>
<dbReference type="Gene3D" id="3.10.129.10">
    <property type="entry name" value="Hotdog Thioesterase"/>
    <property type="match status" value="1"/>
</dbReference>